<evidence type="ECO:0000256" key="1">
    <source>
        <dbReference type="SAM" id="MobiDB-lite"/>
    </source>
</evidence>
<proteinExistence type="predicted"/>
<evidence type="ECO:0000313" key="3">
    <source>
        <dbReference type="Proteomes" id="UP000324832"/>
    </source>
</evidence>
<accession>A0A5E4QIN6</accession>
<evidence type="ECO:0000313" key="2">
    <source>
        <dbReference type="EMBL" id="VVC97151.1"/>
    </source>
</evidence>
<dbReference type="EMBL" id="FZQP02003035">
    <property type="protein sequence ID" value="VVC97151.1"/>
    <property type="molecule type" value="Genomic_DNA"/>
</dbReference>
<organism evidence="2 3">
    <name type="scientific">Leptidea sinapis</name>
    <dbReference type="NCBI Taxonomy" id="189913"/>
    <lineage>
        <taxon>Eukaryota</taxon>
        <taxon>Metazoa</taxon>
        <taxon>Ecdysozoa</taxon>
        <taxon>Arthropoda</taxon>
        <taxon>Hexapoda</taxon>
        <taxon>Insecta</taxon>
        <taxon>Pterygota</taxon>
        <taxon>Neoptera</taxon>
        <taxon>Endopterygota</taxon>
        <taxon>Lepidoptera</taxon>
        <taxon>Glossata</taxon>
        <taxon>Ditrysia</taxon>
        <taxon>Papilionoidea</taxon>
        <taxon>Pieridae</taxon>
        <taxon>Dismorphiinae</taxon>
        <taxon>Leptidea</taxon>
    </lineage>
</organism>
<dbReference type="Proteomes" id="UP000324832">
    <property type="component" value="Unassembled WGS sequence"/>
</dbReference>
<name>A0A5E4QIN6_9NEOP</name>
<feature type="compositionally biased region" description="Basic and acidic residues" evidence="1">
    <location>
        <begin position="133"/>
        <end position="143"/>
    </location>
</feature>
<protein>
    <submittedName>
        <fullName evidence="2">Uncharacterized protein</fullName>
    </submittedName>
</protein>
<keyword evidence="3" id="KW-1185">Reference proteome</keyword>
<sequence>MLWLRVLSKQTSSLEGTTSGRCDTLTACSPDLSKKRRDVSQYDRRGVPVAFCSLGLASLWLCGRLGTLARHRGSGLRVTLVLAPLVDHTLDRYLTSRCPGGFDIGHVSGHVLLPAVLQRSQLGPGRCAVRDGRPACHRGEPRAQRPRRVHAVAQEGRQVDLGASSNTDR</sequence>
<reference evidence="2 3" key="1">
    <citation type="submission" date="2017-07" db="EMBL/GenBank/DDBJ databases">
        <authorList>
            <person name="Talla V."/>
            <person name="Backstrom N."/>
        </authorList>
    </citation>
    <scope>NUCLEOTIDE SEQUENCE [LARGE SCALE GENOMIC DNA]</scope>
</reference>
<feature type="region of interest" description="Disordered" evidence="1">
    <location>
        <begin position="133"/>
        <end position="169"/>
    </location>
</feature>
<gene>
    <name evidence="2" type="ORF">LSINAPIS_LOCUS8508</name>
</gene>
<dbReference type="AlphaFoldDB" id="A0A5E4QIN6"/>